<dbReference type="InterPro" id="IPR014985">
    <property type="entry name" value="WbqC"/>
</dbReference>
<name>A0ABV8GNS7_9ACTN</name>
<gene>
    <name evidence="1" type="ORF">ACFOY2_50920</name>
</gene>
<comment type="caution">
    <text evidence="1">The sequence shown here is derived from an EMBL/GenBank/DDBJ whole genome shotgun (WGS) entry which is preliminary data.</text>
</comment>
<protein>
    <submittedName>
        <fullName evidence="1">WbqC family protein</fullName>
    </submittedName>
</protein>
<reference evidence="2" key="1">
    <citation type="journal article" date="2019" name="Int. J. Syst. Evol. Microbiol.">
        <title>The Global Catalogue of Microorganisms (GCM) 10K type strain sequencing project: providing services to taxonomists for standard genome sequencing and annotation.</title>
        <authorList>
            <consortium name="The Broad Institute Genomics Platform"/>
            <consortium name="The Broad Institute Genome Sequencing Center for Infectious Disease"/>
            <person name="Wu L."/>
            <person name="Ma J."/>
        </authorList>
    </citation>
    <scope>NUCLEOTIDE SEQUENCE [LARGE SCALE GENOMIC DNA]</scope>
    <source>
        <strain evidence="2">TBRC 1276</strain>
    </source>
</reference>
<dbReference type="EMBL" id="JBHSBI010000047">
    <property type="protein sequence ID" value="MFC4015603.1"/>
    <property type="molecule type" value="Genomic_DNA"/>
</dbReference>
<dbReference type="Pfam" id="PF08889">
    <property type="entry name" value="WbqC"/>
    <property type="match status" value="1"/>
</dbReference>
<accession>A0ABV8GNS7</accession>
<dbReference type="RefSeq" id="WP_379535416.1">
    <property type="nucleotide sequence ID" value="NZ_JBHSBI010000047.1"/>
</dbReference>
<proteinExistence type="predicted"/>
<organism evidence="1 2">
    <name type="scientific">Nonomuraea purpurea</name>
    <dbReference type="NCBI Taxonomy" id="1849276"/>
    <lineage>
        <taxon>Bacteria</taxon>
        <taxon>Bacillati</taxon>
        <taxon>Actinomycetota</taxon>
        <taxon>Actinomycetes</taxon>
        <taxon>Streptosporangiales</taxon>
        <taxon>Streptosporangiaceae</taxon>
        <taxon>Nonomuraea</taxon>
    </lineage>
</organism>
<dbReference type="Proteomes" id="UP001595851">
    <property type="component" value="Unassembled WGS sequence"/>
</dbReference>
<evidence type="ECO:0000313" key="1">
    <source>
        <dbReference type="EMBL" id="MFC4015603.1"/>
    </source>
</evidence>
<evidence type="ECO:0000313" key="2">
    <source>
        <dbReference type="Proteomes" id="UP001595851"/>
    </source>
</evidence>
<keyword evidence="2" id="KW-1185">Reference proteome</keyword>
<sequence length="271" mass="30342">MGPIVTCQQPTYLPWPGLFHKLALADVFVVMDTVAFSRKGWINRNRVKGANGPFWITVPLAWSRSASRRLCDLVIDSDVEDWQHRHWESLRHCYAGTPFWPRYAPVFEDLYLGRRWTGVVQLNLAIIERLMRIFGIDVEIVLASELGQSGRGSRLVLDHCLRTAAGVYVSGVNGHDYLIEEEFLAKEISVFYQRYRVPDYPQRHGAFVPGLSAVDLLFNMGSAAAATLLAGNVRRRDLIQAVRTSAPAIVESTPSGTVVVREPYLSGGASR</sequence>